<dbReference type="KEGG" id="cpi:Cpin_1385"/>
<feature type="transmembrane region" description="Helical" evidence="1">
    <location>
        <begin position="12"/>
        <end position="30"/>
    </location>
</feature>
<organism evidence="2 3">
    <name type="scientific">Chitinophaga pinensis (strain ATCC 43595 / DSM 2588 / LMG 13176 / NBRC 15968 / NCIMB 11800 / UQM 2034)</name>
    <dbReference type="NCBI Taxonomy" id="485918"/>
    <lineage>
        <taxon>Bacteria</taxon>
        <taxon>Pseudomonadati</taxon>
        <taxon>Bacteroidota</taxon>
        <taxon>Chitinophagia</taxon>
        <taxon>Chitinophagales</taxon>
        <taxon>Chitinophagaceae</taxon>
        <taxon>Chitinophaga</taxon>
    </lineage>
</organism>
<evidence type="ECO:0000313" key="2">
    <source>
        <dbReference type="EMBL" id="ACU58882.1"/>
    </source>
</evidence>
<reference evidence="2 3" key="2">
    <citation type="journal article" date="2010" name="Stand. Genomic Sci.">
        <title>Complete genome sequence of Chitinophaga pinensis type strain (UQM 2034).</title>
        <authorList>
            <person name="Glavina Del Rio T."/>
            <person name="Abt B."/>
            <person name="Spring S."/>
            <person name="Lapidus A."/>
            <person name="Nolan M."/>
            <person name="Tice H."/>
            <person name="Copeland A."/>
            <person name="Cheng J.F."/>
            <person name="Chen F."/>
            <person name="Bruce D."/>
            <person name="Goodwin L."/>
            <person name="Pitluck S."/>
            <person name="Ivanova N."/>
            <person name="Mavromatis K."/>
            <person name="Mikhailova N."/>
            <person name="Pati A."/>
            <person name="Chen A."/>
            <person name="Palaniappan K."/>
            <person name="Land M."/>
            <person name="Hauser L."/>
            <person name="Chang Y.J."/>
            <person name="Jeffries C.D."/>
            <person name="Chain P."/>
            <person name="Saunders E."/>
            <person name="Detter J.C."/>
            <person name="Brettin T."/>
            <person name="Rohde M."/>
            <person name="Goker M."/>
            <person name="Bristow J."/>
            <person name="Eisen J.A."/>
            <person name="Markowitz V."/>
            <person name="Hugenholtz P."/>
            <person name="Kyrpides N.C."/>
            <person name="Klenk H.P."/>
            <person name="Lucas S."/>
        </authorList>
    </citation>
    <scope>NUCLEOTIDE SEQUENCE [LARGE SCALE GENOMIC DNA]</scope>
    <source>
        <strain evidence="3">ATCC 43595 / DSM 2588 / LMG 13176 / NBRC 15968 / NCIMB 11800 / UQM 2034</strain>
    </source>
</reference>
<name>A0A979GMT8_CHIPD</name>
<protein>
    <submittedName>
        <fullName evidence="2">Uncharacterized protein</fullName>
    </submittedName>
</protein>
<dbReference type="Proteomes" id="UP000002215">
    <property type="component" value="Chromosome"/>
</dbReference>
<reference evidence="3" key="1">
    <citation type="submission" date="2009-08" db="EMBL/GenBank/DDBJ databases">
        <title>The complete genome of Chitinophaga pinensis DSM 2588.</title>
        <authorList>
            <consortium name="US DOE Joint Genome Institute (JGI-PGF)"/>
            <person name="Lucas S."/>
            <person name="Copeland A."/>
            <person name="Lapidus A."/>
            <person name="Glavina del Rio T."/>
            <person name="Dalin E."/>
            <person name="Tice H."/>
            <person name="Bruce D."/>
            <person name="Goodwin L."/>
            <person name="Pitluck S."/>
            <person name="Kyrpides N."/>
            <person name="Mavromatis K."/>
            <person name="Ivanova N."/>
            <person name="Mikhailova N."/>
            <person name="Sims D."/>
            <person name="Meinche L."/>
            <person name="Brettin T."/>
            <person name="Detter J.C."/>
            <person name="Han C."/>
            <person name="Larimer F."/>
            <person name="Land M."/>
            <person name="Hauser L."/>
            <person name="Markowitz V."/>
            <person name="Cheng J.-F."/>
            <person name="Hugenholtz P."/>
            <person name="Woyke T."/>
            <person name="Wu D."/>
            <person name="Spring S."/>
            <person name="Klenk H.-P."/>
            <person name="Eisen J.A."/>
        </authorList>
    </citation>
    <scope>NUCLEOTIDE SEQUENCE [LARGE SCALE GENOMIC DNA]</scope>
    <source>
        <strain evidence="3">ATCC 43595 / DSM 2588 / LMG 13176 / NBRC 15968 / NCIMB 11800 / UQM 2034</strain>
    </source>
</reference>
<feature type="transmembrane region" description="Helical" evidence="1">
    <location>
        <begin position="62"/>
        <end position="82"/>
    </location>
</feature>
<keyword evidence="1" id="KW-0472">Membrane</keyword>
<dbReference type="EMBL" id="CP001699">
    <property type="protein sequence ID" value="ACU58882.1"/>
    <property type="molecule type" value="Genomic_DNA"/>
</dbReference>
<keyword evidence="1" id="KW-0812">Transmembrane</keyword>
<sequence>MTPVKDGQAILSLFTSCAFYSLIWGVMVSLFQRLFGWRGYGMLLLPVAIMIVFLLGMDKSTFLFMIGLMLISVLVSLTKIFAYRRKNPR</sequence>
<keyword evidence="1" id="KW-1133">Transmembrane helix</keyword>
<accession>A0A979GMT8</accession>
<dbReference type="PROSITE" id="PS51257">
    <property type="entry name" value="PROKAR_LIPOPROTEIN"/>
    <property type="match status" value="1"/>
</dbReference>
<feature type="transmembrane region" description="Helical" evidence="1">
    <location>
        <begin position="37"/>
        <end position="56"/>
    </location>
</feature>
<dbReference type="AlphaFoldDB" id="A0A979GMT8"/>
<evidence type="ECO:0000313" key="3">
    <source>
        <dbReference type="Proteomes" id="UP000002215"/>
    </source>
</evidence>
<evidence type="ECO:0000256" key="1">
    <source>
        <dbReference type="SAM" id="Phobius"/>
    </source>
</evidence>
<proteinExistence type="predicted"/>
<gene>
    <name evidence="2" type="ordered locus">Cpin_1385</name>
</gene>